<evidence type="ECO:0000313" key="4">
    <source>
        <dbReference type="RefSeq" id="XP_029648265.1"/>
    </source>
</evidence>
<dbReference type="Gene3D" id="3.40.50.720">
    <property type="entry name" value="NAD(P)-binding Rossmann-like Domain"/>
    <property type="match status" value="1"/>
</dbReference>
<dbReference type="InterPro" id="IPR036291">
    <property type="entry name" value="NAD(P)-bd_dom_sf"/>
</dbReference>
<feature type="transmembrane region" description="Helical" evidence="2">
    <location>
        <begin position="158"/>
        <end position="175"/>
    </location>
</feature>
<dbReference type="GO" id="GO:0016491">
    <property type="term" value="F:oxidoreductase activity"/>
    <property type="evidence" value="ECO:0007669"/>
    <property type="project" value="UniProtKB-KW"/>
</dbReference>
<dbReference type="Pfam" id="PF00106">
    <property type="entry name" value="adh_short"/>
    <property type="match status" value="1"/>
</dbReference>
<dbReference type="PANTHER" id="PTHR43157">
    <property type="entry name" value="PHOSPHATIDYLINOSITOL-GLYCAN BIOSYNTHESIS CLASS F PROTEIN-RELATED"/>
    <property type="match status" value="1"/>
</dbReference>
<feature type="transmembrane region" description="Helical" evidence="2">
    <location>
        <begin position="12"/>
        <end position="32"/>
    </location>
</feature>
<evidence type="ECO:0000256" key="1">
    <source>
        <dbReference type="ARBA" id="ARBA00023002"/>
    </source>
</evidence>
<organism evidence="3 4">
    <name type="scientific">Octopus sinensis</name>
    <name type="common">East Asian common octopus</name>
    <dbReference type="NCBI Taxonomy" id="2607531"/>
    <lineage>
        <taxon>Eukaryota</taxon>
        <taxon>Metazoa</taxon>
        <taxon>Spiralia</taxon>
        <taxon>Lophotrochozoa</taxon>
        <taxon>Mollusca</taxon>
        <taxon>Cephalopoda</taxon>
        <taxon>Coleoidea</taxon>
        <taxon>Octopodiformes</taxon>
        <taxon>Octopoda</taxon>
        <taxon>Incirrata</taxon>
        <taxon>Octopodidae</taxon>
        <taxon>Octopus</taxon>
    </lineage>
</organism>
<keyword evidence="2" id="KW-1133">Transmembrane helix</keyword>
<dbReference type="Proteomes" id="UP000515154">
    <property type="component" value="Linkage group LG19"/>
</dbReference>
<gene>
    <name evidence="4" type="primary">LOC115222246</name>
</gene>
<keyword evidence="2" id="KW-0472">Membrane</keyword>
<dbReference type="InterPro" id="IPR002347">
    <property type="entry name" value="SDR_fam"/>
</dbReference>
<dbReference type="PRINTS" id="PR00081">
    <property type="entry name" value="GDHRDH"/>
</dbReference>
<dbReference type="SUPFAM" id="SSF51735">
    <property type="entry name" value="NAD(P)-binding Rossmann-fold domains"/>
    <property type="match status" value="1"/>
</dbReference>
<evidence type="ECO:0000256" key="2">
    <source>
        <dbReference type="SAM" id="Phobius"/>
    </source>
</evidence>
<protein>
    <submittedName>
        <fullName evidence="4">Retinol dehydrogenase 13-like</fullName>
    </submittedName>
</protein>
<reference evidence="4" key="1">
    <citation type="submission" date="2025-08" db="UniProtKB">
        <authorList>
            <consortium name="RefSeq"/>
        </authorList>
    </citation>
    <scope>IDENTIFICATION</scope>
</reference>
<keyword evidence="1" id="KW-0560">Oxidoreductase</keyword>
<sequence length="339" mass="38318">MHIEQFHCQMLAMYWMHIVLGFILLPIIHLVYKAYRFYSEHISRLHYNNEKRLDGKTALITGANSGIGYATALDFASRGARVLLACRNLSKAVKAAESIIKETGNENLRTIQLNLSDLESVRRLARQVIRNEQRLDILVNNAGTSFSEAPTTRQSFDYIFGVNYLGSFLLTYLLLDLLKKSAPSRIINVSSFVHRYIKKKPKLNRGSETNKVKYPGLSGYHMSKLCNILHAKVLTNRLSGTGVTANSMNPGFVATNILNKSNSGRFRKFMSFFLSVLGRKATDAAKTIVYMTLEDSLGEVSGHYFQNVGLIASEKLSPLTRDKEFIFDLWDVSMKMCHE</sequence>
<name>A0A6P7TD69_9MOLL</name>
<evidence type="ECO:0000313" key="3">
    <source>
        <dbReference type="Proteomes" id="UP000515154"/>
    </source>
</evidence>
<dbReference type="PANTHER" id="PTHR43157:SF31">
    <property type="entry name" value="PHOSPHATIDYLINOSITOL-GLYCAN BIOSYNTHESIS CLASS F PROTEIN"/>
    <property type="match status" value="1"/>
</dbReference>
<keyword evidence="3" id="KW-1185">Reference proteome</keyword>
<proteinExistence type="predicted"/>
<dbReference type="AlphaFoldDB" id="A0A6P7TD69"/>
<keyword evidence="2" id="KW-0812">Transmembrane</keyword>
<dbReference type="RefSeq" id="XP_029648265.1">
    <property type="nucleotide sequence ID" value="XM_029792405.2"/>
</dbReference>
<accession>A0A6P7TD69</accession>
<dbReference type="KEGG" id="osn:115222246"/>